<dbReference type="InterPro" id="IPR009068">
    <property type="entry name" value="uS15_NS1_RNA-bd_sf"/>
</dbReference>
<evidence type="ECO:0000256" key="1">
    <source>
        <dbReference type="ARBA" id="ARBA00008434"/>
    </source>
</evidence>
<accession>A0AAV1RJ72</accession>
<proteinExistence type="inferred from homology"/>
<dbReference type="SMART" id="SM01387">
    <property type="entry name" value="Ribosomal_S15"/>
    <property type="match status" value="1"/>
</dbReference>
<dbReference type="GO" id="GO:0005840">
    <property type="term" value="C:ribosome"/>
    <property type="evidence" value="ECO:0007669"/>
    <property type="project" value="UniProtKB-KW"/>
</dbReference>
<dbReference type="PANTHER" id="PTHR47546:SF3">
    <property type="entry name" value="30S RIBOSOMAL PROTEIN S15, CHLOROPLASTIC"/>
    <property type="match status" value="1"/>
</dbReference>
<evidence type="ECO:0000313" key="4">
    <source>
        <dbReference type="EMBL" id="CAK7336262.1"/>
    </source>
</evidence>
<dbReference type="PANTHER" id="PTHR47546">
    <property type="entry name" value="S15/NS1, RNA-BINDING PROTEIN"/>
    <property type="match status" value="1"/>
</dbReference>
<dbReference type="GO" id="GO:0006412">
    <property type="term" value="P:translation"/>
    <property type="evidence" value="ECO:0007669"/>
    <property type="project" value="InterPro"/>
</dbReference>
<reference evidence="4 5" key="1">
    <citation type="submission" date="2024-01" db="EMBL/GenBank/DDBJ databases">
        <authorList>
            <person name="Waweru B."/>
        </authorList>
    </citation>
    <scope>NUCLEOTIDE SEQUENCE [LARGE SCALE GENOMIC DNA]</scope>
</reference>
<sequence>MIWWCELQYDLSGRDVSWSGCGYWVIEQVGMDPEWLDIKEGVGDEVEFRVIAVVELYENGERLVPGTYFHPDNISSPEKMKIELAKVREEFKMSESDYGSARVQGLLAMVQKRKKLLKYLRRTDWDSYCLGKTFRYFFESVRLSIDGVWIQSQSLLLNHGRMIENLEKMCSVVGKNAPHNSIYVHSECTYCVTALNA</sequence>
<keyword evidence="3" id="KW-0687">Ribonucleoprotein</keyword>
<evidence type="ECO:0000256" key="3">
    <source>
        <dbReference type="ARBA" id="ARBA00023274"/>
    </source>
</evidence>
<name>A0AAV1RJ72_9ROSI</name>
<keyword evidence="5" id="KW-1185">Reference proteome</keyword>
<dbReference type="AlphaFoldDB" id="A0AAV1RJ72"/>
<dbReference type="SUPFAM" id="SSF47060">
    <property type="entry name" value="S15/NS1 RNA-binding domain"/>
    <property type="match status" value="1"/>
</dbReference>
<comment type="similarity">
    <text evidence="1">Belongs to the universal ribosomal protein uS15 family.</text>
</comment>
<comment type="caution">
    <text evidence="4">The sequence shown here is derived from an EMBL/GenBank/DDBJ whole genome shotgun (WGS) entry which is preliminary data.</text>
</comment>
<dbReference type="EMBL" id="CAWUPB010000994">
    <property type="protein sequence ID" value="CAK7336262.1"/>
    <property type="molecule type" value="Genomic_DNA"/>
</dbReference>
<organism evidence="4 5">
    <name type="scientific">Dovyalis caffra</name>
    <dbReference type="NCBI Taxonomy" id="77055"/>
    <lineage>
        <taxon>Eukaryota</taxon>
        <taxon>Viridiplantae</taxon>
        <taxon>Streptophyta</taxon>
        <taxon>Embryophyta</taxon>
        <taxon>Tracheophyta</taxon>
        <taxon>Spermatophyta</taxon>
        <taxon>Magnoliopsida</taxon>
        <taxon>eudicotyledons</taxon>
        <taxon>Gunneridae</taxon>
        <taxon>Pentapetalae</taxon>
        <taxon>rosids</taxon>
        <taxon>fabids</taxon>
        <taxon>Malpighiales</taxon>
        <taxon>Salicaceae</taxon>
        <taxon>Flacourtieae</taxon>
        <taxon>Dovyalis</taxon>
    </lineage>
</organism>
<gene>
    <name evidence="4" type="ORF">DCAF_LOCUS11269</name>
</gene>
<keyword evidence="2" id="KW-0689">Ribosomal protein</keyword>
<evidence type="ECO:0000313" key="5">
    <source>
        <dbReference type="Proteomes" id="UP001314170"/>
    </source>
</evidence>
<dbReference type="GO" id="GO:0003735">
    <property type="term" value="F:structural constituent of ribosome"/>
    <property type="evidence" value="ECO:0007669"/>
    <property type="project" value="InterPro"/>
</dbReference>
<evidence type="ECO:0000256" key="2">
    <source>
        <dbReference type="ARBA" id="ARBA00022980"/>
    </source>
</evidence>
<dbReference type="GO" id="GO:1990904">
    <property type="term" value="C:ribonucleoprotein complex"/>
    <property type="evidence" value="ECO:0007669"/>
    <property type="project" value="UniProtKB-KW"/>
</dbReference>
<dbReference type="Gene3D" id="1.10.287.10">
    <property type="entry name" value="S15/NS1, RNA-binding"/>
    <property type="match status" value="1"/>
</dbReference>
<protein>
    <submittedName>
        <fullName evidence="4">Uncharacterized protein</fullName>
    </submittedName>
</protein>
<dbReference type="InterPro" id="IPR000589">
    <property type="entry name" value="Ribosomal_uS15"/>
</dbReference>
<dbReference type="Proteomes" id="UP001314170">
    <property type="component" value="Unassembled WGS sequence"/>
</dbReference>